<accession>A0A1V2A3X6</accession>
<gene>
    <name evidence="1" type="ORF">BTO28_16205</name>
</gene>
<protein>
    <recommendedName>
        <fullName evidence="3">Lipoprotein YhcN</fullName>
    </recommendedName>
</protein>
<evidence type="ECO:0000313" key="1">
    <source>
        <dbReference type="EMBL" id="OMP65696.1"/>
    </source>
</evidence>
<dbReference type="InterPro" id="IPR019076">
    <property type="entry name" value="Spore_lipoprot_YhcN/YlaJ-like"/>
</dbReference>
<dbReference type="PROSITE" id="PS51257">
    <property type="entry name" value="PROKAR_LIPOPROTEIN"/>
    <property type="match status" value="1"/>
</dbReference>
<dbReference type="STRING" id="1714355.BTO28_16205"/>
<dbReference type="AlphaFoldDB" id="A0A1V2A3X6"/>
<proteinExistence type="predicted"/>
<dbReference type="Pfam" id="PF09580">
    <property type="entry name" value="Spore_YhcN_YlaJ"/>
    <property type="match status" value="1"/>
</dbReference>
<dbReference type="Proteomes" id="UP000188613">
    <property type="component" value="Unassembled WGS sequence"/>
</dbReference>
<evidence type="ECO:0008006" key="3">
    <source>
        <dbReference type="Google" id="ProtNLM"/>
    </source>
</evidence>
<organism evidence="1 2">
    <name type="scientific">Domibacillus epiphyticus</name>
    <dbReference type="NCBI Taxonomy" id="1714355"/>
    <lineage>
        <taxon>Bacteria</taxon>
        <taxon>Bacillati</taxon>
        <taxon>Bacillota</taxon>
        <taxon>Bacilli</taxon>
        <taxon>Bacillales</taxon>
        <taxon>Bacillaceae</taxon>
        <taxon>Domibacillus</taxon>
    </lineage>
</organism>
<reference evidence="1 2" key="1">
    <citation type="submission" date="2016-12" db="EMBL/GenBank/DDBJ databases">
        <title>Domibacillus sp. SAB 38T whole genome sequencing.</title>
        <authorList>
            <person name="Verma A."/>
            <person name="Ojha A.K."/>
            <person name="Krishnamurthi S."/>
        </authorList>
    </citation>
    <scope>NUCLEOTIDE SEQUENCE [LARGE SCALE GENOMIC DNA]</scope>
    <source>
        <strain evidence="1 2">SAB 38</strain>
    </source>
</reference>
<sequence>MTERRRVFLKNFSVLSLFFLLLISLAGCNLDRWEGASNNENNERARNMAYQENNQENRVTDEYTTRTGDHTQLDAVNDAAEQLAALKEVERANVLVTNGNAYVAVVLEDEQNGEVSNGLKKRITDEVKAADKDIKQVFVSSDPVFVKQMNDYGEKITEGQPVTGLVDEFNKMVQNVFTTPNS</sequence>
<dbReference type="GO" id="GO:0030435">
    <property type="term" value="P:sporulation resulting in formation of a cellular spore"/>
    <property type="evidence" value="ECO:0007669"/>
    <property type="project" value="InterPro"/>
</dbReference>
<evidence type="ECO:0000313" key="2">
    <source>
        <dbReference type="Proteomes" id="UP000188613"/>
    </source>
</evidence>
<comment type="caution">
    <text evidence="1">The sequence shown here is derived from an EMBL/GenBank/DDBJ whole genome shotgun (WGS) entry which is preliminary data.</text>
</comment>
<dbReference type="EMBL" id="MSFI01000032">
    <property type="protein sequence ID" value="OMP65696.1"/>
    <property type="molecule type" value="Genomic_DNA"/>
</dbReference>
<dbReference type="NCBIfam" id="TIGR02898">
    <property type="entry name" value="spore_YhcN_YlaJ"/>
    <property type="match status" value="1"/>
</dbReference>
<name>A0A1V2A3X6_9BACI</name>
<keyword evidence="2" id="KW-1185">Reference proteome</keyword>
<dbReference type="InterPro" id="IPR014247">
    <property type="entry name" value="Spore_lipoprot_YhcN/YlaJ"/>
</dbReference>